<reference evidence="1 2" key="1">
    <citation type="submission" date="2021-11" db="EMBL/GenBank/DDBJ databases">
        <authorList>
            <person name="Lee D.-H."/>
            <person name="Kim S.-B."/>
        </authorList>
    </citation>
    <scope>NUCLEOTIDE SEQUENCE [LARGE SCALE GENOMIC DNA]</scope>
    <source>
        <strain evidence="1 2">KCTC 52223</strain>
    </source>
</reference>
<keyword evidence="2" id="KW-1185">Reference proteome</keyword>
<proteinExistence type="predicted"/>
<dbReference type="RefSeq" id="WP_230548580.1">
    <property type="nucleotide sequence ID" value="NZ_JAJISD010000001.1"/>
</dbReference>
<accession>A0ABS8KNT0</accession>
<comment type="caution">
    <text evidence="1">The sequence shown here is derived from an EMBL/GenBank/DDBJ whole genome shotgun (WGS) entry which is preliminary data.</text>
</comment>
<gene>
    <name evidence="1" type="ORF">LJ725_00030</name>
</gene>
<dbReference type="Gene3D" id="1.10.10.1150">
    <property type="entry name" value="Coenzyme PQQ synthesis protein D (PqqD)"/>
    <property type="match status" value="1"/>
</dbReference>
<protein>
    <submittedName>
        <fullName evidence="1">PqqD family protein</fullName>
    </submittedName>
</protein>
<dbReference type="Pfam" id="PF05402">
    <property type="entry name" value="PqqD"/>
    <property type="match status" value="1"/>
</dbReference>
<dbReference type="Proteomes" id="UP001198862">
    <property type="component" value="Unassembled WGS sequence"/>
</dbReference>
<name>A0ABS8KNT0_9HYPH</name>
<evidence type="ECO:0000313" key="1">
    <source>
        <dbReference type="EMBL" id="MCC8427338.1"/>
    </source>
</evidence>
<dbReference type="InterPro" id="IPR041881">
    <property type="entry name" value="PqqD_sf"/>
</dbReference>
<dbReference type="InterPro" id="IPR008792">
    <property type="entry name" value="PQQD"/>
</dbReference>
<organism evidence="1 2">
    <name type="scientific">Reyranella aquatilis</name>
    <dbReference type="NCBI Taxonomy" id="2035356"/>
    <lineage>
        <taxon>Bacteria</taxon>
        <taxon>Pseudomonadati</taxon>
        <taxon>Pseudomonadota</taxon>
        <taxon>Alphaproteobacteria</taxon>
        <taxon>Hyphomicrobiales</taxon>
        <taxon>Reyranellaceae</taxon>
        <taxon>Reyranella</taxon>
    </lineage>
</organism>
<sequence>MLTGSTIVRKSARHVACEFNGEVVMLQLDKGRYFGLQGVGTAIWNNLEEARSIEEICEDVAARFDVDPAVCRNHALKFLTSLREAGLIDVLS</sequence>
<evidence type="ECO:0000313" key="2">
    <source>
        <dbReference type="Proteomes" id="UP001198862"/>
    </source>
</evidence>
<dbReference type="EMBL" id="JAJISD010000001">
    <property type="protein sequence ID" value="MCC8427338.1"/>
    <property type="molecule type" value="Genomic_DNA"/>
</dbReference>